<evidence type="ECO:0000256" key="3">
    <source>
        <dbReference type="ARBA" id="ARBA00022833"/>
    </source>
</evidence>
<dbReference type="Proteomes" id="UP001162131">
    <property type="component" value="Unassembled WGS sequence"/>
</dbReference>
<evidence type="ECO:0000313" key="7">
    <source>
        <dbReference type="Proteomes" id="UP001162131"/>
    </source>
</evidence>
<dbReference type="Pfam" id="PF00096">
    <property type="entry name" value="zf-C2H2"/>
    <property type="match status" value="2"/>
</dbReference>
<dbReference type="GO" id="GO:0000981">
    <property type="term" value="F:DNA-binding transcription factor activity, RNA polymerase II-specific"/>
    <property type="evidence" value="ECO:0007669"/>
    <property type="project" value="TreeGrafter"/>
</dbReference>
<keyword evidence="7" id="KW-1185">Reference proteome</keyword>
<dbReference type="InterPro" id="IPR036236">
    <property type="entry name" value="Znf_C2H2_sf"/>
</dbReference>
<dbReference type="PROSITE" id="PS00028">
    <property type="entry name" value="ZINC_FINGER_C2H2_1"/>
    <property type="match status" value="3"/>
</dbReference>
<dbReference type="GO" id="GO:0000978">
    <property type="term" value="F:RNA polymerase II cis-regulatory region sequence-specific DNA binding"/>
    <property type="evidence" value="ECO:0007669"/>
    <property type="project" value="TreeGrafter"/>
</dbReference>
<dbReference type="PROSITE" id="PS50157">
    <property type="entry name" value="ZINC_FINGER_C2H2_2"/>
    <property type="match status" value="3"/>
</dbReference>
<evidence type="ECO:0000256" key="4">
    <source>
        <dbReference type="PROSITE-ProRule" id="PRU00042"/>
    </source>
</evidence>
<name>A0AAU9JRM3_9CILI</name>
<dbReference type="AlphaFoldDB" id="A0AAU9JRM3"/>
<protein>
    <recommendedName>
        <fullName evidence="5">C2H2-type domain-containing protein</fullName>
    </recommendedName>
</protein>
<dbReference type="SMART" id="SM00355">
    <property type="entry name" value="ZnF_C2H2"/>
    <property type="match status" value="3"/>
</dbReference>
<keyword evidence="1" id="KW-0479">Metal-binding</keyword>
<evidence type="ECO:0000256" key="1">
    <source>
        <dbReference type="ARBA" id="ARBA00022723"/>
    </source>
</evidence>
<feature type="domain" description="C2H2-type" evidence="5">
    <location>
        <begin position="70"/>
        <end position="94"/>
    </location>
</feature>
<dbReference type="EMBL" id="CAJZBQ010000040">
    <property type="protein sequence ID" value="CAG9326107.1"/>
    <property type="molecule type" value="Genomic_DNA"/>
</dbReference>
<feature type="domain" description="C2H2-type" evidence="5">
    <location>
        <begin position="11"/>
        <end position="41"/>
    </location>
</feature>
<evidence type="ECO:0000259" key="5">
    <source>
        <dbReference type="PROSITE" id="PS50157"/>
    </source>
</evidence>
<keyword evidence="2 4" id="KW-0863">Zinc-finger</keyword>
<dbReference type="Gene3D" id="3.30.160.60">
    <property type="entry name" value="Classic Zinc Finger"/>
    <property type="match status" value="2"/>
</dbReference>
<organism evidence="6 7">
    <name type="scientific">Blepharisma stoltei</name>
    <dbReference type="NCBI Taxonomy" id="1481888"/>
    <lineage>
        <taxon>Eukaryota</taxon>
        <taxon>Sar</taxon>
        <taxon>Alveolata</taxon>
        <taxon>Ciliophora</taxon>
        <taxon>Postciliodesmatophora</taxon>
        <taxon>Heterotrichea</taxon>
        <taxon>Heterotrichida</taxon>
        <taxon>Blepharismidae</taxon>
        <taxon>Blepharisma</taxon>
    </lineage>
</organism>
<feature type="domain" description="C2H2-type" evidence="5">
    <location>
        <begin position="42"/>
        <end position="69"/>
    </location>
</feature>
<dbReference type="FunFam" id="3.30.160.60:FF:000446">
    <property type="entry name" value="Zinc finger protein"/>
    <property type="match status" value="1"/>
</dbReference>
<dbReference type="GO" id="GO:0008270">
    <property type="term" value="F:zinc ion binding"/>
    <property type="evidence" value="ECO:0007669"/>
    <property type="project" value="UniProtKB-KW"/>
</dbReference>
<accession>A0AAU9JRM3</accession>
<keyword evidence="3" id="KW-0862">Zinc</keyword>
<dbReference type="PANTHER" id="PTHR23235">
    <property type="entry name" value="KRUEPPEL-LIKE TRANSCRIPTION FACTOR"/>
    <property type="match status" value="1"/>
</dbReference>
<reference evidence="6" key="1">
    <citation type="submission" date="2021-09" db="EMBL/GenBank/DDBJ databases">
        <authorList>
            <consortium name="AG Swart"/>
            <person name="Singh M."/>
            <person name="Singh A."/>
            <person name="Seah K."/>
            <person name="Emmerich C."/>
        </authorList>
    </citation>
    <scope>NUCLEOTIDE SEQUENCE</scope>
    <source>
        <strain evidence="6">ATCC30299</strain>
    </source>
</reference>
<sequence length="160" mass="18427">MDLINMKTQSFKCNYKNCDKSYCSLNNLRRHYEGAHIGIKRFRCSICKKYLSSKQSLIEHMFMHTGQKPFVCSFPNCGISFRQGSQLSLHRKMHEEVIKRCCEYKNEVKSEKISFMIQLPILKEEAPQNLETSCSLSTVILSPISQPQYGVVLPLPAILS</sequence>
<gene>
    <name evidence="6" type="ORF">BSTOLATCC_MIC40546</name>
</gene>
<proteinExistence type="predicted"/>
<dbReference type="InterPro" id="IPR013087">
    <property type="entry name" value="Znf_C2H2_type"/>
</dbReference>
<comment type="caution">
    <text evidence="6">The sequence shown here is derived from an EMBL/GenBank/DDBJ whole genome shotgun (WGS) entry which is preliminary data.</text>
</comment>
<dbReference type="Pfam" id="PF13894">
    <property type="entry name" value="zf-C2H2_4"/>
    <property type="match status" value="1"/>
</dbReference>
<evidence type="ECO:0000256" key="2">
    <source>
        <dbReference type="ARBA" id="ARBA00022771"/>
    </source>
</evidence>
<dbReference type="SUPFAM" id="SSF57667">
    <property type="entry name" value="beta-beta-alpha zinc fingers"/>
    <property type="match status" value="2"/>
</dbReference>
<evidence type="ECO:0000313" key="6">
    <source>
        <dbReference type="EMBL" id="CAG9326107.1"/>
    </source>
</evidence>
<dbReference type="PANTHER" id="PTHR23235:SF120">
    <property type="entry name" value="KRUPPEL-LIKE FACTOR 15"/>
    <property type="match status" value="1"/>
</dbReference>